<dbReference type="Proteomes" id="UP000663850">
    <property type="component" value="Unassembled WGS sequence"/>
</dbReference>
<sequence>MSYHYNTNTYFSWGGRPNVILTWLGADVTRNDIVGQPLRRWPNESSYHYFSRWLHTRGLMLNWRVDFFPQAPADKCIMWRPIVNGLDLPAWGAGLGASTLDEDRAKEDACKALVEAYRCVRHM</sequence>
<evidence type="ECO:0000313" key="2">
    <source>
        <dbReference type="Proteomes" id="UP000663850"/>
    </source>
</evidence>
<feature type="non-terminal residue" evidence="1">
    <location>
        <position position="1"/>
    </location>
</feature>
<dbReference type="AlphaFoldDB" id="A0A8H3DI33"/>
<reference evidence="1" key="1">
    <citation type="submission" date="2021-01" db="EMBL/GenBank/DDBJ databases">
        <authorList>
            <person name="Kaushik A."/>
        </authorList>
    </citation>
    <scope>NUCLEOTIDE SEQUENCE</scope>
    <source>
        <strain evidence="1">Type strain: AG8-Rh-89/</strain>
    </source>
</reference>
<name>A0A8H3DI33_9AGAM</name>
<gene>
    <name evidence="1" type="ORF">RDB_LOCUS122585</name>
</gene>
<dbReference type="EMBL" id="CAJMWZ010006577">
    <property type="protein sequence ID" value="CAE6524543.1"/>
    <property type="molecule type" value="Genomic_DNA"/>
</dbReference>
<evidence type="ECO:0000313" key="1">
    <source>
        <dbReference type="EMBL" id="CAE6524543.1"/>
    </source>
</evidence>
<comment type="caution">
    <text evidence="1">The sequence shown here is derived from an EMBL/GenBank/DDBJ whole genome shotgun (WGS) entry which is preliminary data.</text>
</comment>
<proteinExistence type="predicted"/>
<protein>
    <submittedName>
        <fullName evidence="1">Uncharacterized protein</fullName>
    </submittedName>
</protein>
<organism evidence="1 2">
    <name type="scientific">Rhizoctonia solani</name>
    <dbReference type="NCBI Taxonomy" id="456999"/>
    <lineage>
        <taxon>Eukaryota</taxon>
        <taxon>Fungi</taxon>
        <taxon>Dikarya</taxon>
        <taxon>Basidiomycota</taxon>
        <taxon>Agaricomycotina</taxon>
        <taxon>Agaricomycetes</taxon>
        <taxon>Cantharellales</taxon>
        <taxon>Ceratobasidiaceae</taxon>
        <taxon>Rhizoctonia</taxon>
    </lineage>
</organism>
<accession>A0A8H3DI33</accession>